<dbReference type="GO" id="GO:0016652">
    <property type="term" value="F:oxidoreductase activity, acting on NAD(P)H as acceptor"/>
    <property type="evidence" value="ECO:0007669"/>
    <property type="project" value="UniProtKB-UniRule"/>
</dbReference>
<feature type="binding site" evidence="6">
    <location>
        <begin position="140"/>
        <end position="143"/>
    </location>
    <ligand>
        <name>FMN</name>
        <dbReference type="ChEBI" id="CHEBI:58210"/>
    </ligand>
</feature>
<keyword evidence="4 6" id="KW-0520">NAD</keyword>
<keyword evidence="1 6" id="KW-0285">Flavoprotein</keyword>
<evidence type="ECO:0000256" key="1">
    <source>
        <dbReference type="ARBA" id="ARBA00022630"/>
    </source>
</evidence>
<dbReference type="GO" id="GO:0016655">
    <property type="term" value="F:oxidoreductase activity, acting on NAD(P)H, quinone or similar compound as acceptor"/>
    <property type="evidence" value="ECO:0007669"/>
    <property type="project" value="InterPro"/>
</dbReference>
<proteinExistence type="inferred from homology"/>
<evidence type="ECO:0000259" key="7">
    <source>
        <dbReference type="Pfam" id="PF02525"/>
    </source>
</evidence>
<feature type="domain" description="Flavodoxin-like fold" evidence="7">
    <location>
        <begin position="3"/>
        <end position="195"/>
    </location>
</feature>
<keyword evidence="2 6" id="KW-0288">FMN</keyword>
<evidence type="ECO:0000256" key="2">
    <source>
        <dbReference type="ARBA" id="ARBA00022643"/>
    </source>
</evidence>
<reference evidence="8 9" key="1">
    <citation type="submission" date="2006-02" db="EMBL/GenBank/DDBJ databases">
        <authorList>
            <person name="Pinhassi J."/>
            <person name="Pedros-Alio C."/>
            <person name="Ferriera S."/>
            <person name="Johnson J."/>
            <person name="Kravitz S."/>
            <person name="Halpern A."/>
            <person name="Remington K."/>
            <person name="Beeson K."/>
            <person name="Tran B."/>
            <person name="Rogers Y.-H."/>
            <person name="Friedman R."/>
            <person name="Venter J.C."/>
        </authorList>
    </citation>
    <scope>NUCLEOTIDE SEQUENCE [LARGE SCALE GENOMIC DNA]</scope>
    <source>
        <strain evidence="8 9">MED92</strain>
    </source>
</reference>
<feature type="binding site" evidence="6">
    <location>
        <position position="10"/>
    </location>
    <ligand>
        <name>FMN</name>
        <dbReference type="ChEBI" id="CHEBI:58210"/>
    </ligand>
</feature>
<evidence type="ECO:0000256" key="4">
    <source>
        <dbReference type="ARBA" id="ARBA00023027"/>
    </source>
</evidence>
<evidence type="ECO:0000313" key="9">
    <source>
        <dbReference type="Proteomes" id="UP000002171"/>
    </source>
</evidence>
<dbReference type="GO" id="GO:0009055">
    <property type="term" value="F:electron transfer activity"/>
    <property type="evidence" value="ECO:0007669"/>
    <property type="project" value="UniProtKB-UniRule"/>
</dbReference>
<comment type="function">
    <text evidence="6">Quinone reductase that provides resistance to thiol-specific stress caused by electrophilic quinones.</text>
</comment>
<dbReference type="EC" id="1.6.5.-" evidence="6"/>
<dbReference type="InterPro" id="IPR050104">
    <property type="entry name" value="FMN-dep_NADH:Q_OxRdtase_AzoR1"/>
</dbReference>
<comment type="catalytic activity">
    <reaction evidence="6">
        <text>2 a quinone + NADH + H(+) = 2 a 1,4-benzosemiquinone + NAD(+)</text>
        <dbReference type="Rhea" id="RHEA:65952"/>
        <dbReference type="ChEBI" id="CHEBI:15378"/>
        <dbReference type="ChEBI" id="CHEBI:57540"/>
        <dbReference type="ChEBI" id="CHEBI:57945"/>
        <dbReference type="ChEBI" id="CHEBI:132124"/>
        <dbReference type="ChEBI" id="CHEBI:134225"/>
    </reaction>
</comment>
<comment type="function">
    <text evidence="6">Also exhibits azoreductase activity. Catalyzes the reductive cleavage of the azo bond in aromatic azo compounds to the corresponding amines.</text>
</comment>
<feature type="binding site" evidence="6">
    <location>
        <begin position="96"/>
        <end position="99"/>
    </location>
    <ligand>
        <name>FMN</name>
        <dbReference type="ChEBI" id="CHEBI:58210"/>
    </ligand>
</feature>
<organism evidence="8 9">
    <name type="scientific">Neptuniibacter caesariensis</name>
    <dbReference type="NCBI Taxonomy" id="207954"/>
    <lineage>
        <taxon>Bacteria</taxon>
        <taxon>Pseudomonadati</taxon>
        <taxon>Pseudomonadota</taxon>
        <taxon>Gammaproteobacteria</taxon>
        <taxon>Oceanospirillales</taxon>
        <taxon>Oceanospirillaceae</taxon>
        <taxon>Neptuniibacter</taxon>
    </lineage>
</organism>
<evidence type="ECO:0000313" key="8">
    <source>
        <dbReference type="EMBL" id="EAR61022.1"/>
    </source>
</evidence>
<accession>A0A7U8C3X9</accession>
<dbReference type="Pfam" id="PF02525">
    <property type="entry name" value="Flavodoxin_2"/>
    <property type="match status" value="1"/>
</dbReference>
<keyword evidence="9" id="KW-1185">Reference proteome</keyword>
<name>A0A7U8C3X9_NEPCE</name>
<dbReference type="GO" id="GO:0010181">
    <property type="term" value="F:FMN binding"/>
    <property type="evidence" value="ECO:0007669"/>
    <property type="project" value="UniProtKB-UniRule"/>
</dbReference>
<sequence>MATLLHIKSSIFGDGGQSSQLAATFIEQWKAKNPGGEVIVRDLVEENIPHLDGAIVTALMTPEEERTAEQQLIVNRSDELIAELRTADQIVIGVPMYNFGVPTQMKAYFDLLARAGVTFRYTETGPVGLIEDKPVYLFATRGGLYRDSGQDFQIPFVKQFLGFIGFNSVETIYAEGLSMGDLAEKSLESANQQIASIH</sequence>
<dbReference type="EMBL" id="AAOW01000011">
    <property type="protein sequence ID" value="EAR61022.1"/>
    <property type="molecule type" value="Genomic_DNA"/>
</dbReference>
<comment type="subunit">
    <text evidence="6">Homodimer.</text>
</comment>
<comment type="catalytic activity">
    <reaction evidence="5">
        <text>N,N-dimethyl-1,4-phenylenediamine + anthranilate + 2 NAD(+) = 2-(4-dimethylaminophenyl)diazenylbenzoate + 2 NADH + 2 H(+)</text>
        <dbReference type="Rhea" id="RHEA:55872"/>
        <dbReference type="ChEBI" id="CHEBI:15378"/>
        <dbReference type="ChEBI" id="CHEBI:15783"/>
        <dbReference type="ChEBI" id="CHEBI:16567"/>
        <dbReference type="ChEBI" id="CHEBI:57540"/>
        <dbReference type="ChEBI" id="CHEBI:57945"/>
        <dbReference type="ChEBI" id="CHEBI:71579"/>
        <dbReference type="EC" id="1.7.1.17"/>
    </reaction>
    <physiologicalReaction direction="right-to-left" evidence="5">
        <dbReference type="Rhea" id="RHEA:55874"/>
    </physiologicalReaction>
</comment>
<dbReference type="PANTHER" id="PTHR43741">
    <property type="entry name" value="FMN-DEPENDENT NADH-AZOREDUCTASE 1"/>
    <property type="match status" value="1"/>
</dbReference>
<comment type="caution">
    <text evidence="8">The sequence shown here is derived from an EMBL/GenBank/DDBJ whole genome shotgun (WGS) entry which is preliminary data.</text>
</comment>
<dbReference type="SUPFAM" id="SSF52218">
    <property type="entry name" value="Flavoproteins"/>
    <property type="match status" value="1"/>
</dbReference>
<dbReference type="HAMAP" id="MF_01216">
    <property type="entry name" value="Azoreductase_type1"/>
    <property type="match status" value="1"/>
</dbReference>
<dbReference type="Proteomes" id="UP000002171">
    <property type="component" value="Unassembled WGS sequence"/>
</dbReference>
<keyword evidence="3 6" id="KW-0560">Oxidoreductase</keyword>
<protein>
    <recommendedName>
        <fullName evidence="6">FMN dependent NADH:quinone oxidoreductase</fullName>
        <ecNumber evidence="6">1.6.5.-</ecNumber>
    </recommendedName>
    <alternativeName>
        <fullName evidence="6">Azo-dye reductase</fullName>
    </alternativeName>
    <alternativeName>
        <fullName evidence="6">FMN-dependent NADH-azo compound oxidoreductase</fullName>
    </alternativeName>
    <alternativeName>
        <fullName evidence="6">FMN-dependent NADH-azoreductase</fullName>
        <ecNumber evidence="6">1.7.1.17</ecNumber>
    </alternativeName>
</protein>
<dbReference type="InterPro" id="IPR029039">
    <property type="entry name" value="Flavoprotein-like_sf"/>
</dbReference>
<dbReference type="InterPro" id="IPR003680">
    <property type="entry name" value="Flavodoxin_fold"/>
</dbReference>
<dbReference type="RefSeq" id="WP_007022298.1">
    <property type="nucleotide sequence ID" value="NZ_CH724127.1"/>
</dbReference>
<dbReference type="PANTHER" id="PTHR43741:SF2">
    <property type="entry name" value="FMN-DEPENDENT NADH:QUINONE OXIDOREDUCTASE"/>
    <property type="match status" value="1"/>
</dbReference>
<dbReference type="InterPro" id="IPR023048">
    <property type="entry name" value="NADH:quinone_OxRdtase_FMN_depd"/>
</dbReference>
<gene>
    <name evidence="6" type="primary">azoR</name>
    <name evidence="8" type="ORF">MED92_01394</name>
</gene>
<comment type="cofactor">
    <cofactor evidence="6">
        <name>FMN</name>
        <dbReference type="ChEBI" id="CHEBI:58210"/>
    </cofactor>
    <text evidence="6">Binds 1 FMN per subunit.</text>
</comment>
<dbReference type="Gene3D" id="3.40.50.360">
    <property type="match status" value="1"/>
</dbReference>
<evidence type="ECO:0000256" key="3">
    <source>
        <dbReference type="ARBA" id="ARBA00023002"/>
    </source>
</evidence>
<evidence type="ECO:0000256" key="5">
    <source>
        <dbReference type="ARBA" id="ARBA00048542"/>
    </source>
</evidence>
<dbReference type="OrthoDB" id="9787136at2"/>
<evidence type="ECO:0000256" key="6">
    <source>
        <dbReference type="HAMAP-Rule" id="MF_01216"/>
    </source>
</evidence>
<comment type="similarity">
    <text evidence="6">Belongs to the azoreductase type 1 family.</text>
</comment>
<comment type="caution">
    <text evidence="6">Lacks conserved residue(s) required for the propagation of feature annotation.</text>
</comment>
<dbReference type="AlphaFoldDB" id="A0A7U8C3X9"/>
<dbReference type="EC" id="1.7.1.17" evidence="6"/>